<evidence type="ECO:0000313" key="2">
    <source>
        <dbReference type="Proteomes" id="UP000320338"/>
    </source>
</evidence>
<dbReference type="AlphaFoldDB" id="A0A4Y3WN26"/>
<dbReference type="EMBL" id="BJNG01000017">
    <property type="protein sequence ID" value="GEC20184.1"/>
    <property type="molecule type" value="Genomic_DNA"/>
</dbReference>
<name>A0A4Y3WN26_9PSEU</name>
<organism evidence="1 2">
    <name type="scientific">Pseudonocardia hydrocarbonoxydans</name>
    <dbReference type="NCBI Taxonomy" id="76726"/>
    <lineage>
        <taxon>Bacteria</taxon>
        <taxon>Bacillati</taxon>
        <taxon>Actinomycetota</taxon>
        <taxon>Actinomycetes</taxon>
        <taxon>Pseudonocardiales</taxon>
        <taxon>Pseudonocardiaceae</taxon>
        <taxon>Pseudonocardia</taxon>
    </lineage>
</organism>
<keyword evidence="2" id="KW-1185">Reference proteome</keyword>
<accession>A0A4Y3WN26</accession>
<evidence type="ECO:0000313" key="1">
    <source>
        <dbReference type="EMBL" id="GEC20184.1"/>
    </source>
</evidence>
<proteinExistence type="predicted"/>
<sequence length="152" mass="16656">MVKITFFDGDGDPSGGHMFRGLRLFPIVAMIAASAAILAPSASASPAIECGTLASETIAKTYVSPRSTWTLRCGTTRYGYRHISSRWTSDPNFDDKIRVTLSYGSFKREGNAVTYQCTRVLVNCKGYIFRVVHENSPFADGRAQGIITAYNN</sequence>
<comment type="caution">
    <text evidence="1">The sequence shown here is derived from an EMBL/GenBank/DDBJ whole genome shotgun (WGS) entry which is preliminary data.</text>
</comment>
<protein>
    <submittedName>
        <fullName evidence="1">Uncharacterized protein</fullName>
    </submittedName>
</protein>
<gene>
    <name evidence="1" type="ORF">PHY01_24670</name>
</gene>
<reference evidence="1 2" key="1">
    <citation type="submission" date="2019-06" db="EMBL/GenBank/DDBJ databases">
        <title>Whole genome shotgun sequence of Pseudonocardia hydrocarbonoxydans NBRC 14498.</title>
        <authorList>
            <person name="Hosoyama A."/>
            <person name="Uohara A."/>
            <person name="Ohji S."/>
            <person name="Ichikawa N."/>
        </authorList>
    </citation>
    <scope>NUCLEOTIDE SEQUENCE [LARGE SCALE GENOMIC DNA]</scope>
    <source>
        <strain evidence="1 2">NBRC 14498</strain>
    </source>
</reference>
<dbReference type="Proteomes" id="UP000320338">
    <property type="component" value="Unassembled WGS sequence"/>
</dbReference>